<organism evidence="1 2">
    <name type="scientific">Acaulospora morrowiae</name>
    <dbReference type="NCBI Taxonomy" id="94023"/>
    <lineage>
        <taxon>Eukaryota</taxon>
        <taxon>Fungi</taxon>
        <taxon>Fungi incertae sedis</taxon>
        <taxon>Mucoromycota</taxon>
        <taxon>Glomeromycotina</taxon>
        <taxon>Glomeromycetes</taxon>
        <taxon>Diversisporales</taxon>
        <taxon>Acaulosporaceae</taxon>
        <taxon>Acaulospora</taxon>
    </lineage>
</organism>
<reference evidence="1" key="1">
    <citation type="submission" date="2021-06" db="EMBL/GenBank/DDBJ databases">
        <authorList>
            <person name="Kallberg Y."/>
            <person name="Tangrot J."/>
            <person name="Rosling A."/>
        </authorList>
    </citation>
    <scope>NUCLEOTIDE SEQUENCE</scope>
    <source>
        <strain evidence="1">CL551</strain>
    </source>
</reference>
<proteinExistence type="predicted"/>
<sequence length="328" mass="37759">MSEVSLKSILERWHKSSCHLLDLRFLNEHNDRRIIPSTCIPYDELDKRQFELPHKSLPFSVLEPRGNEGIAKTLLIDRGWNVQWVFIESEELWKTGRELGIVEEDEGSKLCEPKRKWILFQPCPFLVNTINLIEESLRNANRENMTFKCLDIACGSGRDVSWLCLRQSVEWRVTAMDAMDGAISRTRQLAEGLGVLHKIQTIHAKILSDGTLKLLSSSIEDTDENKSLMLSSNLDFPTEGYDLILCVRFLCRGFFGTMEKMVKSGGFLLISTFVDDKLHAYDKPKGESHRLKPGELEKTFHENFEILQDKIELMDDGRPVNSFLARKR</sequence>
<dbReference type="OrthoDB" id="74240at2759"/>
<dbReference type="AlphaFoldDB" id="A0A9N9C1C4"/>
<evidence type="ECO:0000313" key="1">
    <source>
        <dbReference type="EMBL" id="CAG8587179.1"/>
    </source>
</evidence>
<dbReference type="CDD" id="cd02440">
    <property type="entry name" value="AdoMet_MTases"/>
    <property type="match status" value="1"/>
</dbReference>
<gene>
    <name evidence="1" type="ORF">AMORRO_LOCUS7183</name>
</gene>
<evidence type="ECO:0000313" key="2">
    <source>
        <dbReference type="Proteomes" id="UP000789342"/>
    </source>
</evidence>
<dbReference type="InterPro" id="IPR029063">
    <property type="entry name" value="SAM-dependent_MTases_sf"/>
</dbReference>
<dbReference type="EMBL" id="CAJVPV010005224">
    <property type="protein sequence ID" value="CAG8587179.1"/>
    <property type="molecule type" value="Genomic_DNA"/>
</dbReference>
<dbReference type="SUPFAM" id="SSF53335">
    <property type="entry name" value="S-adenosyl-L-methionine-dependent methyltransferases"/>
    <property type="match status" value="1"/>
</dbReference>
<comment type="caution">
    <text evidence="1">The sequence shown here is derived from an EMBL/GenBank/DDBJ whole genome shotgun (WGS) entry which is preliminary data.</text>
</comment>
<keyword evidence="2" id="KW-1185">Reference proteome</keyword>
<dbReference type="Gene3D" id="3.40.50.150">
    <property type="entry name" value="Vaccinia Virus protein VP39"/>
    <property type="match status" value="1"/>
</dbReference>
<dbReference type="Proteomes" id="UP000789342">
    <property type="component" value="Unassembled WGS sequence"/>
</dbReference>
<name>A0A9N9C1C4_9GLOM</name>
<protein>
    <submittedName>
        <fullName evidence="1">15008_t:CDS:1</fullName>
    </submittedName>
</protein>
<accession>A0A9N9C1C4</accession>